<comment type="function">
    <text evidence="12">Adds a GMP to the 5'-end of tRNA(His) after transcription and RNase P cleavage.</text>
</comment>
<keyword evidence="6 12" id="KW-0548">Nucleotidyltransferase</keyword>
<dbReference type="PANTHER" id="PTHR12729:SF6">
    <property type="entry name" value="TRNA(HIS) GUANYLYLTRANSFERASE-RELATED"/>
    <property type="match status" value="1"/>
</dbReference>
<accession>A0A8H4QNI6</accession>
<comment type="catalytic activity">
    <reaction evidence="12">
        <text>a 5'-end ribonucleotide-tRNA(His) + GTP + ATP + H2O = a 5'-end phospho-guanosine-ribonucleotide-tRNA(His) + AMP + 2 diphosphate + H(+)</text>
        <dbReference type="Rhea" id="RHEA:54564"/>
        <dbReference type="Rhea" id="RHEA-COMP:14193"/>
        <dbReference type="Rhea" id="RHEA-COMP:14917"/>
        <dbReference type="ChEBI" id="CHEBI:15377"/>
        <dbReference type="ChEBI" id="CHEBI:15378"/>
        <dbReference type="ChEBI" id="CHEBI:30616"/>
        <dbReference type="ChEBI" id="CHEBI:33019"/>
        <dbReference type="ChEBI" id="CHEBI:37565"/>
        <dbReference type="ChEBI" id="CHEBI:138282"/>
        <dbReference type="ChEBI" id="CHEBI:141847"/>
        <dbReference type="ChEBI" id="CHEBI:456215"/>
        <dbReference type="EC" id="2.7.7.79"/>
    </reaction>
</comment>
<feature type="binding site" evidence="14">
    <location>
        <position position="29"/>
    </location>
    <ligand>
        <name>Mg(2+)</name>
        <dbReference type="ChEBI" id="CHEBI:18420"/>
        <label>1</label>
        <note>catalytic</note>
    </ligand>
</feature>
<evidence type="ECO:0000256" key="8">
    <source>
        <dbReference type="ARBA" id="ARBA00022741"/>
    </source>
</evidence>
<gene>
    <name evidence="18" type="ORF">D9613_008042</name>
</gene>
<evidence type="ECO:0000256" key="10">
    <source>
        <dbReference type="ARBA" id="ARBA00023134"/>
    </source>
</evidence>
<dbReference type="Gene3D" id="3.30.70.3000">
    <property type="match status" value="1"/>
</dbReference>
<evidence type="ECO:0000256" key="12">
    <source>
        <dbReference type="PIRNR" id="PIRNR028980"/>
    </source>
</evidence>
<feature type="compositionally biased region" description="Basic and acidic residues" evidence="15">
    <location>
        <begin position="239"/>
        <end position="248"/>
    </location>
</feature>
<sequence>MANSKYAYVRSFELPDPLLPGTFMLFRLDGHSFHRFSDQHEFKKPNDTRALELMDHAAKDVMTEYPDIVLAFGESDEFSFLLRKSTTLYNRRESKIVSTLTSLFTASYVMHWPKYFPDFPLRYPPSFDGRIVLYPTEKHIRDYFAWRQADTHINNLYNTTFWALVQQGGQTTTQAHATLRGTFAKDKHEILFSRFGINYNTLEDRFRKGSVLFREEACSNRLHRLFFKVTYNSQIPPKETNDEQRMTEEPIAADHPIPNEDRPVSTDVENISDTDTTPKLSFLPLPPTEGEARDAKSTPRKAKKNKKVSPPQTKVVIAHCDIIKDDFWNARSDILNE</sequence>
<keyword evidence="9 12" id="KW-0460">Magnesium</keyword>
<evidence type="ECO:0000256" key="11">
    <source>
        <dbReference type="ARBA" id="ARBA00032480"/>
    </source>
</evidence>
<dbReference type="GO" id="GO:0005525">
    <property type="term" value="F:GTP binding"/>
    <property type="evidence" value="ECO:0007669"/>
    <property type="project" value="UniProtKB-UniRule"/>
</dbReference>
<name>A0A8H4QNI6_9AGAR</name>
<dbReference type="EMBL" id="JAACJL010000045">
    <property type="protein sequence ID" value="KAF4614228.1"/>
    <property type="molecule type" value="Genomic_DNA"/>
</dbReference>
<keyword evidence="19" id="KW-1185">Reference proteome</keyword>
<dbReference type="InterPro" id="IPR025845">
    <property type="entry name" value="Thg1_C_dom"/>
</dbReference>
<dbReference type="GO" id="GO:0008193">
    <property type="term" value="F:tRNA guanylyltransferase activity"/>
    <property type="evidence" value="ECO:0007669"/>
    <property type="project" value="UniProtKB-UniRule"/>
</dbReference>
<comment type="caution">
    <text evidence="18">The sequence shown here is derived from an EMBL/GenBank/DDBJ whole genome shotgun (WGS) entry which is preliminary data.</text>
</comment>
<keyword evidence="5 12" id="KW-0819">tRNA processing</keyword>
<evidence type="ECO:0000256" key="3">
    <source>
        <dbReference type="ARBA" id="ARBA00015443"/>
    </source>
</evidence>
<dbReference type="GO" id="GO:0006400">
    <property type="term" value="P:tRNA modification"/>
    <property type="evidence" value="ECO:0007669"/>
    <property type="project" value="UniProtKB-UniRule"/>
</dbReference>
<dbReference type="Proteomes" id="UP000521872">
    <property type="component" value="Unassembled WGS sequence"/>
</dbReference>
<dbReference type="InterPro" id="IPR007537">
    <property type="entry name" value="tRNAHis_GuaTrfase_Thg1"/>
</dbReference>
<feature type="binding site" evidence="13">
    <location>
        <begin position="75"/>
        <end position="76"/>
    </location>
    <ligand>
        <name>GTP</name>
        <dbReference type="ChEBI" id="CHEBI:37565"/>
    </ligand>
</feature>
<feature type="binding site" evidence="14">
    <location>
        <position position="76"/>
    </location>
    <ligand>
        <name>Mg(2+)</name>
        <dbReference type="ChEBI" id="CHEBI:18420"/>
        <label>2</label>
        <note>catalytic</note>
    </ligand>
</feature>
<evidence type="ECO:0000256" key="2">
    <source>
        <dbReference type="ARBA" id="ARBA00012511"/>
    </source>
</evidence>
<keyword evidence="10 12" id="KW-0342">GTP-binding</keyword>
<keyword evidence="7 12" id="KW-0479">Metal-binding</keyword>
<evidence type="ECO:0000256" key="13">
    <source>
        <dbReference type="PIRSR" id="PIRSR028980-1"/>
    </source>
</evidence>
<evidence type="ECO:0000256" key="7">
    <source>
        <dbReference type="ARBA" id="ARBA00022723"/>
    </source>
</evidence>
<comment type="cofactor">
    <cofactor evidence="14">
        <name>Mg(2+)</name>
        <dbReference type="ChEBI" id="CHEBI:18420"/>
    </cofactor>
    <text evidence="14">Binds 2 magnesium ions per subunit.</text>
</comment>
<protein>
    <recommendedName>
        <fullName evidence="3 12">tRNA(His) guanylyltransferase</fullName>
        <ecNumber evidence="2 12">2.7.7.79</ecNumber>
    </recommendedName>
    <alternativeName>
        <fullName evidence="11 12">tRNA-histidine guanylyltransferase</fullName>
    </alternativeName>
</protein>
<reference evidence="18 19" key="1">
    <citation type="submission" date="2019-12" db="EMBL/GenBank/DDBJ databases">
        <authorList>
            <person name="Floudas D."/>
            <person name="Bentzer J."/>
            <person name="Ahren D."/>
            <person name="Johansson T."/>
            <person name="Persson P."/>
            <person name="Tunlid A."/>
        </authorList>
    </citation>
    <scope>NUCLEOTIDE SEQUENCE [LARGE SCALE GENOMIC DNA]</scope>
    <source>
        <strain evidence="18 19">CBS 102.39</strain>
    </source>
</reference>
<dbReference type="InterPro" id="IPR024956">
    <property type="entry name" value="tRNAHis_GuaTrfase_cat"/>
</dbReference>
<dbReference type="GO" id="GO:0000287">
    <property type="term" value="F:magnesium ion binding"/>
    <property type="evidence" value="ECO:0007669"/>
    <property type="project" value="UniProtKB-UniRule"/>
</dbReference>
<keyword evidence="4 12" id="KW-0808">Transferase</keyword>
<organism evidence="18 19">
    <name type="scientific">Agrocybe pediades</name>
    <dbReference type="NCBI Taxonomy" id="84607"/>
    <lineage>
        <taxon>Eukaryota</taxon>
        <taxon>Fungi</taxon>
        <taxon>Dikarya</taxon>
        <taxon>Basidiomycota</taxon>
        <taxon>Agaricomycotina</taxon>
        <taxon>Agaricomycetes</taxon>
        <taxon>Agaricomycetidae</taxon>
        <taxon>Agaricales</taxon>
        <taxon>Agaricineae</taxon>
        <taxon>Strophariaceae</taxon>
        <taxon>Agrocybe</taxon>
    </lineage>
</organism>
<evidence type="ECO:0000256" key="1">
    <source>
        <dbReference type="ARBA" id="ARBA00010113"/>
    </source>
</evidence>
<evidence type="ECO:0000256" key="14">
    <source>
        <dbReference type="PIRSR" id="PIRSR028980-2"/>
    </source>
</evidence>
<comment type="similarity">
    <text evidence="1 12">Belongs to the tRNA(His) guanylyltransferase family.</text>
</comment>
<feature type="domain" description="tRNAHis guanylyltransferase catalytic" evidence="16">
    <location>
        <begin position="6"/>
        <end position="135"/>
    </location>
</feature>
<feature type="binding site" evidence="14">
    <location>
        <position position="29"/>
    </location>
    <ligand>
        <name>Mg(2+)</name>
        <dbReference type="ChEBI" id="CHEBI:18420"/>
        <label>2</label>
        <note>catalytic</note>
    </ligand>
</feature>
<dbReference type="Pfam" id="PF04446">
    <property type="entry name" value="Thg1"/>
    <property type="match status" value="1"/>
</dbReference>
<evidence type="ECO:0000256" key="4">
    <source>
        <dbReference type="ARBA" id="ARBA00022679"/>
    </source>
</evidence>
<evidence type="ECO:0000259" key="17">
    <source>
        <dbReference type="Pfam" id="PF14413"/>
    </source>
</evidence>
<feature type="domain" description="Thg1 C-terminal" evidence="17">
    <location>
        <begin position="138"/>
        <end position="324"/>
    </location>
</feature>
<keyword evidence="8 12" id="KW-0547">Nucleotide-binding</keyword>
<evidence type="ECO:0000256" key="15">
    <source>
        <dbReference type="SAM" id="MobiDB-lite"/>
    </source>
</evidence>
<dbReference type="InterPro" id="IPR038469">
    <property type="entry name" value="tRNAHis_GuaTrfase_Thg1_sf"/>
</dbReference>
<feature type="binding site" evidence="14">
    <location>
        <position position="30"/>
    </location>
    <ligand>
        <name>Mg(2+)</name>
        <dbReference type="ChEBI" id="CHEBI:18420"/>
        <label>1</label>
        <note>catalytic</note>
    </ligand>
</feature>
<feature type="binding site" evidence="13">
    <location>
        <begin position="29"/>
        <end position="34"/>
    </location>
    <ligand>
        <name>GTP</name>
        <dbReference type="ChEBI" id="CHEBI:37565"/>
    </ligand>
</feature>
<evidence type="ECO:0000259" key="16">
    <source>
        <dbReference type="Pfam" id="PF04446"/>
    </source>
</evidence>
<evidence type="ECO:0000313" key="18">
    <source>
        <dbReference type="EMBL" id="KAF4614228.1"/>
    </source>
</evidence>
<feature type="binding site" evidence="14">
    <location>
        <position position="76"/>
    </location>
    <ligand>
        <name>Mg(2+)</name>
        <dbReference type="ChEBI" id="CHEBI:18420"/>
        <label>1</label>
        <note>catalytic</note>
    </ligand>
</feature>
<dbReference type="EC" id="2.7.7.79" evidence="2 12"/>
<dbReference type="AlphaFoldDB" id="A0A8H4QNI6"/>
<dbReference type="PIRSF" id="PIRSF028980">
    <property type="entry name" value="tRNAHis_guanylyltransferase"/>
    <property type="match status" value="1"/>
</dbReference>
<dbReference type="PANTHER" id="PTHR12729">
    <property type="entry name" value="TRNA(HIS) GUANYLYLTRANSFERASE-RELATED"/>
    <property type="match status" value="1"/>
</dbReference>
<feature type="compositionally biased region" description="Basic residues" evidence="15">
    <location>
        <begin position="298"/>
        <end position="307"/>
    </location>
</feature>
<dbReference type="Pfam" id="PF14413">
    <property type="entry name" value="Thg1C"/>
    <property type="match status" value="1"/>
</dbReference>
<evidence type="ECO:0000256" key="9">
    <source>
        <dbReference type="ARBA" id="ARBA00022842"/>
    </source>
</evidence>
<feature type="compositionally biased region" description="Polar residues" evidence="15">
    <location>
        <begin position="267"/>
        <end position="279"/>
    </location>
</feature>
<feature type="region of interest" description="Disordered" evidence="15">
    <location>
        <begin position="236"/>
        <end position="312"/>
    </location>
</feature>
<evidence type="ECO:0000256" key="6">
    <source>
        <dbReference type="ARBA" id="ARBA00022695"/>
    </source>
</evidence>
<evidence type="ECO:0000256" key="5">
    <source>
        <dbReference type="ARBA" id="ARBA00022694"/>
    </source>
</evidence>
<evidence type="ECO:0000313" key="19">
    <source>
        <dbReference type="Proteomes" id="UP000521872"/>
    </source>
</evidence>
<proteinExistence type="inferred from homology"/>